<protein>
    <submittedName>
        <fullName evidence="2">Uncharacterized protein</fullName>
    </submittedName>
</protein>
<dbReference type="AlphaFoldDB" id="A0A9X3R937"/>
<dbReference type="Proteomes" id="UP001152172">
    <property type="component" value="Unassembled WGS sequence"/>
</dbReference>
<organism evidence="2 3">
    <name type="scientific">Psychrobacillus psychrodurans</name>
    <dbReference type="NCBI Taxonomy" id="126157"/>
    <lineage>
        <taxon>Bacteria</taxon>
        <taxon>Bacillati</taxon>
        <taxon>Bacillota</taxon>
        <taxon>Bacilli</taxon>
        <taxon>Bacillales</taxon>
        <taxon>Bacillaceae</taxon>
        <taxon>Psychrobacillus</taxon>
    </lineage>
</organism>
<gene>
    <name evidence="2" type="ORF">M9R61_06760</name>
</gene>
<sequence>MRKGYNPYLLPDWLRKTRFYCKHISIPICGFQLIRVLIVPTTWDIILLVLLLFVCFLFYKNII</sequence>
<comment type="caution">
    <text evidence="2">The sequence shown here is derived from an EMBL/GenBank/DDBJ whole genome shotgun (WGS) entry which is preliminary data.</text>
</comment>
<keyword evidence="1" id="KW-0812">Transmembrane</keyword>
<keyword evidence="1" id="KW-1133">Transmembrane helix</keyword>
<evidence type="ECO:0000313" key="3">
    <source>
        <dbReference type="Proteomes" id="UP001152172"/>
    </source>
</evidence>
<evidence type="ECO:0000313" key="2">
    <source>
        <dbReference type="EMBL" id="MCZ8533054.1"/>
    </source>
</evidence>
<evidence type="ECO:0000256" key="1">
    <source>
        <dbReference type="SAM" id="Phobius"/>
    </source>
</evidence>
<reference evidence="2" key="1">
    <citation type="submission" date="2022-05" db="EMBL/GenBank/DDBJ databases">
        <authorList>
            <person name="Colautti A."/>
            <person name="Iacumin L."/>
        </authorList>
    </citation>
    <scope>NUCLEOTIDE SEQUENCE</scope>
    <source>
        <strain evidence="2">DSM 30747</strain>
    </source>
</reference>
<name>A0A9X3R937_9BACI</name>
<feature type="transmembrane region" description="Helical" evidence="1">
    <location>
        <begin position="45"/>
        <end position="62"/>
    </location>
</feature>
<keyword evidence="1" id="KW-0472">Membrane</keyword>
<keyword evidence="3" id="KW-1185">Reference proteome</keyword>
<dbReference type="EMBL" id="JAMKBI010000004">
    <property type="protein sequence ID" value="MCZ8533054.1"/>
    <property type="molecule type" value="Genomic_DNA"/>
</dbReference>
<proteinExistence type="predicted"/>
<dbReference type="OrthoDB" id="2456214at2"/>
<accession>A0A9X3R937</accession>